<dbReference type="GO" id="GO:0005829">
    <property type="term" value="C:cytosol"/>
    <property type="evidence" value="ECO:0007669"/>
    <property type="project" value="TreeGrafter"/>
</dbReference>
<dbReference type="RefSeq" id="WP_244505131.1">
    <property type="nucleotide sequence ID" value="NZ_FNCS01000018.1"/>
</dbReference>
<dbReference type="PANTHER" id="PTHR11365">
    <property type="entry name" value="5-OXOPROLINASE RELATED"/>
    <property type="match status" value="1"/>
</dbReference>
<accession>A0A1G7Z8N8</accession>
<dbReference type="Proteomes" id="UP000199495">
    <property type="component" value="Unassembled WGS sequence"/>
</dbReference>
<dbReference type="EMBL" id="FNCS01000018">
    <property type="protein sequence ID" value="SDH05078.1"/>
    <property type="molecule type" value="Genomic_DNA"/>
</dbReference>
<dbReference type="Pfam" id="PF02538">
    <property type="entry name" value="Hydantoinase_B"/>
    <property type="match status" value="1"/>
</dbReference>
<name>A0A1G7Z8N8_9HYPH</name>
<sequence length="574" mass="62938">MAKRHEPVVHNAGMFGRKTENKADPITTEVIRHALNSAANQMKRALIRTSFSPIIYEVLDFAVAIYDKDVRLLSQAPSLPMFMGTLSFCIIEAVKANGGTETLKPGDALIYNWPFGTGSHPQDMVIIMPVFFNDEELIGYTAIKGHWLDIGAKDPYCTDTTDVFQEGVIFPGVKIYKEGVLNEDIFRMIMANTRVPHMVRGDLDAQVTGCRVGVKSLLEVVERFGLETFASAVDDMFDHGERIVRSYFEKIPDGRYVGRGEMDNNGVTKDRIPFEIVLEVKGSDVVLDFSGVPDEQVGPTNSPLPTTISASRVAITMLAGYGEAPHEGHFRALKVITRPGSMFDPLPPAPSFIYGWPGLQAIEVIYNAVASAMPKAVPAQSGGCICSLVAWGQREETREPWADGTPLPTGQGAWDGGDGGTMLHIAESATRFTPAEVWEHRNPWIIEQLALAKDSVGPGKWRGGPGLNLDIRMTEDTLITTVFERSLNAPWGLLGGKEARPNNCYAEMPDGEVHSIAKSTHFHMPKGAVLQMKTGGGGGYGEPSERPVEMVQRDLEDGYISEDYAREHYPHAFA</sequence>
<gene>
    <name evidence="2" type="ORF">SAMN04487974_11833</name>
</gene>
<organism evidence="2 3">
    <name type="scientific">Pelagibacterium luteolum</name>
    <dbReference type="NCBI Taxonomy" id="440168"/>
    <lineage>
        <taxon>Bacteria</taxon>
        <taxon>Pseudomonadati</taxon>
        <taxon>Pseudomonadota</taxon>
        <taxon>Alphaproteobacteria</taxon>
        <taxon>Hyphomicrobiales</taxon>
        <taxon>Devosiaceae</taxon>
        <taxon>Pelagibacterium</taxon>
    </lineage>
</organism>
<protein>
    <submittedName>
        <fullName evidence="2">N-methylhydantoinase B</fullName>
    </submittedName>
</protein>
<dbReference type="GO" id="GO:0017168">
    <property type="term" value="F:5-oxoprolinase (ATP-hydrolyzing) activity"/>
    <property type="evidence" value="ECO:0007669"/>
    <property type="project" value="TreeGrafter"/>
</dbReference>
<evidence type="ECO:0000259" key="1">
    <source>
        <dbReference type="Pfam" id="PF02538"/>
    </source>
</evidence>
<dbReference type="GO" id="GO:0006749">
    <property type="term" value="P:glutathione metabolic process"/>
    <property type="evidence" value="ECO:0007669"/>
    <property type="project" value="TreeGrafter"/>
</dbReference>
<proteinExistence type="predicted"/>
<reference evidence="2 3" key="1">
    <citation type="submission" date="2016-10" db="EMBL/GenBank/DDBJ databases">
        <authorList>
            <person name="de Groot N.N."/>
        </authorList>
    </citation>
    <scope>NUCLEOTIDE SEQUENCE [LARGE SCALE GENOMIC DNA]</scope>
    <source>
        <strain evidence="2 3">CGMCC 1.10267</strain>
    </source>
</reference>
<evidence type="ECO:0000313" key="2">
    <source>
        <dbReference type="EMBL" id="SDH05078.1"/>
    </source>
</evidence>
<dbReference type="InterPro" id="IPR045079">
    <property type="entry name" value="Oxoprolinase-like"/>
</dbReference>
<dbReference type="STRING" id="440168.SAMN04487974_11833"/>
<dbReference type="AlphaFoldDB" id="A0A1G7Z8N8"/>
<feature type="domain" description="Hydantoinase B/oxoprolinase" evidence="1">
    <location>
        <begin position="24"/>
        <end position="543"/>
    </location>
</feature>
<keyword evidence="3" id="KW-1185">Reference proteome</keyword>
<dbReference type="PANTHER" id="PTHR11365:SF23">
    <property type="entry name" value="HYPOTHETICAL 5-OXOPROLINASE (EUROFUNG)-RELATED"/>
    <property type="match status" value="1"/>
</dbReference>
<evidence type="ECO:0000313" key="3">
    <source>
        <dbReference type="Proteomes" id="UP000199495"/>
    </source>
</evidence>
<dbReference type="InterPro" id="IPR003692">
    <property type="entry name" value="Hydantoinase_B"/>
</dbReference>